<keyword evidence="2" id="KW-1185">Reference proteome</keyword>
<dbReference type="RefSeq" id="WP_271918302.1">
    <property type="nucleotide sequence ID" value="NZ_JAQNDO010000001.1"/>
</dbReference>
<evidence type="ECO:0000313" key="2">
    <source>
        <dbReference type="Proteomes" id="UP001221411"/>
    </source>
</evidence>
<accession>A0ABT5EMA8</accession>
<proteinExistence type="predicted"/>
<dbReference type="Proteomes" id="UP001221411">
    <property type="component" value="Unassembled WGS sequence"/>
</dbReference>
<name>A0ABT5EMA8_9BACT</name>
<gene>
    <name evidence="1" type="ORF">POL67_16420</name>
</gene>
<dbReference type="EMBL" id="JAQNDO010000001">
    <property type="protein sequence ID" value="MDC0742936.1"/>
    <property type="molecule type" value="Genomic_DNA"/>
</dbReference>
<organism evidence="1 2">
    <name type="scientific">Polyangium mundeleinium</name>
    <dbReference type="NCBI Taxonomy" id="2995306"/>
    <lineage>
        <taxon>Bacteria</taxon>
        <taxon>Pseudomonadati</taxon>
        <taxon>Myxococcota</taxon>
        <taxon>Polyangia</taxon>
        <taxon>Polyangiales</taxon>
        <taxon>Polyangiaceae</taxon>
        <taxon>Polyangium</taxon>
    </lineage>
</organism>
<sequence>MSPTTRAPRTPLLCRDPREYLAAALDLEALEAACGHALIPVAGSEGQLAADRATLSPGAGVRYEGSSSLDLLASPGWLAARLREIHEERRRAGGSACVVWAHDALCTAGIVHAIVEDKSLIIAEADDDLEHLGDLLGARTSVVLTMSPAALERISCDRLAHAMRATRTRWGILTGTDVAGASRLVARSHARRPPQLPRGLVYQLGREAPIKLDDLDETVLPNHPAPDRLTRILGGEPFVIFSGHGRSYCAMDGNLCSRLDAAAAGDRACFAGFDCMFPNEPRVPAGALRGDVLVLEQCATAAFRLNYPQPAGGANLALQLLNGAASAVISPYRIHHPTAFASYLSWEHCLRGATMGELCHALGRLAEQKTGMPSPYILLGDPDLRICAPESVAEVPRHTGALGGHVRLAITPGRICRHRVAIDGLTAAERLHGLVDDALIDRLAIEVIRHEDRPSEVDLVIACDRGVSAAEVDVTLTSRDPLRPDLVEIIDQTGRALREARACFDGGFEDRSLDALDRLLAEVGPKLVMAHDADFTSASLHAAVEEAQQILIGACAAAQASMIEIVVRRAEEHVQWLENHYRAARGMRRSGVRWLSTPCPYCGSRLVARRYRAGLWPSERRETVECERCLVIADLPEERSLLTIDCAETVTGGELIHLRLRARNDLPVTALIHCGVALDRKGSDLDRFTVEPPPRHVILAPGKELDVAFIARPGPGVRSNAINVHGVMLSNGALCSALRRINIVRRDPQP</sequence>
<comment type="caution">
    <text evidence="1">The sequence shown here is derived from an EMBL/GenBank/DDBJ whole genome shotgun (WGS) entry which is preliminary data.</text>
</comment>
<reference evidence="1 2" key="1">
    <citation type="submission" date="2022-11" db="EMBL/GenBank/DDBJ databases">
        <title>Minimal conservation of predation-associated metabolite biosynthetic gene clusters underscores biosynthetic potential of Myxococcota including descriptions for ten novel species: Archangium lansinium sp. nov., Myxococcus landrumus sp. nov., Nannocystis bai.</title>
        <authorList>
            <person name="Ahearne A."/>
            <person name="Stevens C."/>
            <person name="Dowd S."/>
        </authorList>
    </citation>
    <scope>NUCLEOTIDE SEQUENCE [LARGE SCALE GENOMIC DNA]</scope>
    <source>
        <strain evidence="1 2">RJM3</strain>
    </source>
</reference>
<protein>
    <submittedName>
        <fullName evidence="1">Uncharacterized protein</fullName>
    </submittedName>
</protein>
<evidence type="ECO:0000313" key="1">
    <source>
        <dbReference type="EMBL" id="MDC0742936.1"/>
    </source>
</evidence>